<accession>A0A7L4P9W9</accession>
<evidence type="ECO:0000313" key="2">
    <source>
        <dbReference type="EMBL" id="NYR15718.1"/>
    </source>
</evidence>
<organism evidence="2 3">
    <name type="scientific">Pyrobaculum arsenaticum</name>
    <dbReference type="NCBI Taxonomy" id="121277"/>
    <lineage>
        <taxon>Archaea</taxon>
        <taxon>Thermoproteota</taxon>
        <taxon>Thermoprotei</taxon>
        <taxon>Thermoproteales</taxon>
        <taxon>Thermoproteaceae</taxon>
        <taxon>Pyrobaculum</taxon>
    </lineage>
</organism>
<proteinExistence type="predicted"/>
<dbReference type="GeneID" id="38938052"/>
<reference evidence="2 3" key="1">
    <citation type="journal article" date="2020" name="Nat. Commun.">
        <title>The structures of two archaeal type IV pili illuminate evolutionary relationships.</title>
        <authorList>
            <person name="Wang F."/>
            <person name="Baquero D.P."/>
            <person name="Su Z."/>
            <person name="Beltran L.C."/>
            <person name="Prangishvili D."/>
            <person name="Krupovic M."/>
            <person name="Egelman E.H."/>
        </authorList>
    </citation>
    <scope>NUCLEOTIDE SEQUENCE [LARGE SCALE GENOMIC DNA]</scope>
    <source>
        <strain evidence="2 3">2GA</strain>
    </source>
</reference>
<keyword evidence="1" id="KW-1133">Transmembrane helix</keyword>
<dbReference type="AlphaFoldDB" id="A0A7L4P9W9"/>
<feature type="transmembrane region" description="Helical" evidence="1">
    <location>
        <begin position="95"/>
        <end position="121"/>
    </location>
</feature>
<dbReference type="EMBL" id="JAAVJF010000003">
    <property type="protein sequence ID" value="NYR15718.1"/>
    <property type="molecule type" value="Genomic_DNA"/>
</dbReference>
<dbReference type="RefSeq" id="WP_128867345.1">
    <property type="nucleotide sequence ID" value="NZ_JAAVJF010000003.1"/>
</dbReference>
<keyword evidence="1" id="KW-0472">Membrane</keyword>
<comment type="caution">
    <text evidence="2">The sequence shown here is derived from an EMBL/GenBank/DDBJ whole genome shotgun (WGS) entry which is preliminary data.</text>
</comment>
<evidence type="ECO:0000313" key="3">
    <source>
        <dbReference type="Proteomes" id="UP000554766"/>
    </source>
</evidence>
<keyword evidence="1" id="KW-0812">Transmembrane</keyword>
<evidence type="ECO:0000256" key="1">
    <source>
        <dbReference type="SAM" id="Phobius"/>
    </source>
</evidence>
<feature type="transmembrane region" description="Helical" evidence="1">
    <location>
        <begin position="64"/>
        <end position="89"/>
    </location>
</feature>
<name>A0A7L4P9W9_9CREN</name>
<protein>
    <submittedName>
        <fullName evidence="2">DUF2029 domain-containing protein</fullName>
    </submittedName>
</protein>
<feature type="transmembrane region" description="Helical" evidence="1">
    <location>
        <begin position="41"/>
        <end position="57"/>
    </location>
</feature>
<gene>
    <name evidence="2" type="ORF">HC235_07180</name>
</gene>
<keyword evidence="3" id="KW-1185">Reference proteome</keyword>
<dbReference type="Proteomes" id="UP000554766">
    <property type="component" value="Unassembled WGS sequence"/>
</dbReference>
<sequence>MIYLLAGWMARLMGRSFWLIAFSLASDIIFARTAQFAMPDVFVALFSTAGVVSYLLGRRWLSGVLWGAAFASKFTALFPFLGFFLYLALRDRRSLVPVVVAAGLAFVAAHAVDIANGLFLFHMQYYWWLVTFHSSKNPFGGGSCCLPARRGTSTIPSSCTTGRLW</sequence>